<dbReference type="EMBL" id="JAGTJJ010000005">
    <property type="protein sequence ID" value="MDC3981514.1"/>
    <property type="molecule type" value="Genomic_DNA"/>
</dbReference>
<accession>A0A9X4AQW8</accession>
<evidence type="ECO:0000313" key="1">
    <source>
        <dbReference type="EMBL" id="MDC3981514.1"/>
    </source>
</evidence>
<dbReference type="RefSeq" id="WP_272420183.1">
    <property type="nucleotide sequence ID" value="NZ_JAGTJJ010000005.1"/>
</dbReference>
<reference evidence="1 2" key="1">
    <citation type="submission" date="2021-04" db="EMBL/GenBank/DDBJ databases">
        <title>Genome analysis of Polyangium sp.</title>
        <authorList>
            <person name="Li Y."/>
            <person name="Wang J."/>
        </authorList>
    </citation>
    <scope>NUCLEOTIDE SEQUENCE [LARGE SCALE GENOMIC DNA]</scope>
    <source>
        <strain evidence="1 2">SDU14</strain>
    </source>
</reference>
<gene>
    <name evidence="1" type="ORF">KEG57_13460</name>
</gene>
<evidence type="ECO:0000313" key="2">
    <source>
        <dbReference type="Proteomes" id="UP001151081"/>
    </source>
</evidence>
<organism evidence="1 2">
    <name type="scientific">Polyangium jinanense</name>
    <dbReference type="NCBI Taxonomy" id="2829994"/>
    <lineage>
        <taxon>Bacteria</taxon>
        <taxon>Pseudomonadati</taxon>
        <taxon>Myxococcota</taxon>
        <taxon>Polyangia</taxon>
        <taxon>Polyangiales</taxon>
        <taxon>Polyangiaceae</taxon>
        <taxon>Polyangium</taxon>
    </lineage>
</organism>
<proteinExistence type="predicted"/>
<keyword evidence="2" id="KW-1185">Reference proteome</keyword>
<sequence>MTETLATDGAVRHTTYFVLNCARFMAIRTGDARQEKIPTALNGALAELMCEKILGYVKV</sequence>
<comment type="caution">
    <text evidence="1">The sequence shown here is derived from an EMBL/GenBank/DDBJ whole genome shotgun (WGS) entry which is preliminary data.</text>
</comment>
<protein>
    <submittedName>
        <fullName evidence="1">Uncharacterized protein</fullName>
    </submittedName>
</protein>
<name>A0A9X4AQW8_9BACT</name>
<dbReference type="AlphaFoldDB" id="A0A9X4AQW8"/>
<dbReference type="Proteomes" id="UP001151081">
    <property type="component" value="Unassembled WGS sequence"/>
</dbReference>